<name>A0A3M7TZU8_9BACI</name>
<keyword evidence="1" id="KW-0472">Membrane</keyword>
<feature type="transmembrane region" description="Helical" evidence="1">
    <location>
        <begin position="95"/>
        <end position="119"/>
    </location>
</feature>
<dbReference type="InterPro" id="IPR047928">
    <property type="entry name" value="Perm_prefix_1"/>
</dbReference>
<keyword evidence="3" id="KW-1185">Reference proteome</keyword>
<feature type="transmembrane region" description="Helical" evidence="1">
    <location>
        <begin position="125"/>
        <end position="149"/>
    </location>
</feature>
<dbReference type="NCBIfam" id="NF038403">
    <property type="entry name" value="perm_prefix_1"/>
    <property type="match status" value="1"/>
</dbReference>
<organism evidence="2 3">
    <name type="scientific">Alteribacter keqinensis</name>
    <dbReference type="NCBI Taxonomy" id="2483800"/>
    <lineage>
        <taxon>Bacteria</taxon>
        <taxon>Bacillati</taxon>
        <taxon>Bacillota</taxon>
        <taxon>Bacilli</taxon>
        <taxon>Bacillales</taxon>
        <taxon>Bacillaceae</taxon>
        <taxon>Alteribacter</taxon>
    </lineage>
</organism>
<evidence type="ECO:0000313" key="2">
    <source>
        <dbReference type="EMBL" id="RNA69965.1"/>
    </source>
</evidence>
<proteinExistence type="predicted"/>
<accession>A0A3M7TZU8</accession>
<dbReference type="RefSeq" id="WP_122897477.1">
    <property type="nucleotide sequence ID" value="NZ_RHIB01000001.1"/>
</dbReference>
<dbReference type="AlphaFoldDB" id="A0A3M7TZU8"/>
<sequence>MENREKAKHNRVHRYLDDVFANMGESQQLYDLKEELATNMKEKIADYKIRGLDEDQAFKEAAASMGDLTGLVEDMRKAGQDETKQTVYSSWTNRIGATGIVIGSLLILFGLLTPLMLYFMNAPAVSVVGASIFAVAGGTVLTYGALTMDTKKKFAMNRIRALLYTAAVGLVLFGIFAAGTSGFATNEAFIAVAASMSFLLGGVGLFLALFFTGNDRRKKQ</sequence>
<dbReference type="EMBL" id="RHIB01000001">
    <property type="protein sequence ID" value="RNA69965.1"/>
    <property type="molecule type" value="Genomic_DNA"/>
</dbReference>
<protein>
    <submittedName>
        <fullName evidence="2">Uncharacterized protein</fullName>
    </submittedName>
</protein>
<feature type="transmembrane region" description="Helical" evidence="1">
    <location>
        <begin position="161"/>
        <end position="183"/>
    </location>
</feature>
<evidence type="ECO:0000313" key="3">
    <source>
        <dbReference type="Proteomes" id="UP000278746"/>
    </source>
</evidence>
<feature type="transmembrane region" description="Helical" evidence="1">
    <location>
        <begin position="189"/>
        <end position="211"/>
    </location>
</feature>
<comment type="caution">
    <text evidence="2">The sequence shown here is derived from an EMBL/GenBank/DDBJ whole genome shotgun (WGS) entry which is preliminary data.</text>
</comment>
<dbReference type="OrthoDB" id="2963492at2"/>
<keyword evidence="1" id="KW-1133">Transmembrane helix</keyword>
<dbReference type="Proteomes" id="UP000278746">
    <property type="component" value="Unassembled WGS sequence"/>
</dbReference>
<reference evidence="2 3" key="1">
    <citation type="submission" date="2018-10" db="EMBL/GenBank/DDBJ databases">
        <title>Bacillus Keqinensis sp. nov., a moderately halophilic bacterium isolated from a saline-alkaline lake.</title>
        <authorList>
            <person name="Wang H."/>
        </authorList>
    </citation>
    <scope>NUCLEOTIDE SEQUENCE [LARGE SCALE GENOMIC DNA]</scope>
    <source>
        <strain evidence="2 3">KQ-3</strain>
    </source>
</reference>
<evidence type="ECO:0000256" key="1">
    <source>
        <dbReference type="SAM" id="Phobius"/>
    </source>
</evidence>
<gene>
    <name evidence="2" type="ORF">EBO34_08545</name>
</gene>
<keyword evidence="1" id="KW-0812">Transmembrane</keyword>